<evidence type="ECO:0000313" key="2">
    <source>
        <dbReference type="Proteomes" id="UP000187455"/>
    </source>
</evidence>
<protein>
    <submittedName>
        <fullName evidence="1">Uncharacterized protein</fullName>
    </submittedName>
</protein>
<gene>
    <name evidence="1" type="ORF">AYI68_g8348</name>
</gene>
<dbReference type="Proteomes" id="UP000187455">
    <property type="component" value="Unassembled WGS sequence"/>
</dbReference>
<sequence>MVCDENCKRISCIIVSIIRERPEVHKHVYPPKYNDKDYKPIKTIEILHKITNCKDPESFDEIEQQLEILKLDHKFDQLNLCSSLPDDFFTRSYAGQGFKYILENEENDSVRKEYNVKITHYQKKKIPNKILLIDTL</sequence>
<organism evidence="1 2">
    <name type="scientific">Smittium mucronatum</name>
    <dbReference type="NCBI Taxonomy" id="133383"/>
    <lineage>
        <taxon>Eukaryota</taxon>
        <taxon>Fungi</taxon>
        <taxon>Fungi incertae sedis</taxon>
        <taxon>Zoopagomycota</taxon>
        <taxon>Kickxellomycotina</taxon>
        <taxon>Harpellomycetes</taxon>
        <taxon>Harpellales</taxon>
        <taxon>Legeriomycetaceae</taxon>
        <taxon>Smittium</taxon>
    </lineage>
</organism>
<comment type="caution">
    <text evidence="1">The sequence shown here is derived from an EMBL/GenBank/DDBJ whole genome shotgun (WGS) entry which is preliminary data.</text>
</comment>
<name>A0A1R0GL55_9FUNG</name>
<proteinExistence type="predicted"/>
<keyword evidence="2" id="KW-1185">Reference proteome</keyword>
<dbReference type="EMBL" id="LSSL01007773">
    <property type="protein sequence ID" value="OLY77616.1"/>
    <property type="molecule type" value="Genomic_DNA"/>
</dbReference>
<accession>A0A1R0GL55</accession>
<reference evidence="1 2" key="1">
    <citation type="journal article" date="2016" name="Mol. Biol. Evol.">
        <title>Genome-Wide Survey of Gut Fungi (Harpellales) Reveals the First Horizontally Transferred Ubiquitin Gene from a Mosquito Host.</title>
        <authorList>
            <person name="Wang Y."/>
            <person name="White M.M."/>
            <person name="Kvist S."/>
            <person name="Moncalvo J.M."/>
        </authorList>
    </citation>
    <scope>NUCLEOTIDE SEQUENCE [LARGE SCALE GENOMIC DNA]</scope>
    <source>
        <strain evidence="1 2">ALG-7-W6</strain>
    </source>
</reference>
<dbReference type="AlphaFoldDB" id="A0A1R0GL55"/>
<evidence type="ECO:0000313" key="1">
    <source>
        <dbReference type="EMBL" id="OLY77616.1"/>
    </source>
</evidence>